<feature type="domain" description="HTH merR-type" evidence="5">
    <location>
        <begin position="19"/>
        <end position="88"/>
    </location>
</feature>
<evidence type="ECO:0000256" key="2">
    <source>
        <dbReference type="ARBA" id="ARBA00023125"/>
    </source>
</evidence>
<name>A0A429ZPL7_9ENTE</name>
<organism evidence="6 7">
    <name type="scientific">Vagococcus bubulae</name>
    <dbReference type="NCBI Taxonomy" id="1977868"/>
    <lineage>
        <taxon>Bacteria</taxon>
        <taxon>Bacillati</taxon>
        <taxon>Bacillota</taxon>
        <taxon>Bacilli</taxon>
        <taxon>Lactobacillales</taxon>
        <taxon>Enterococcaceae</taxon>
        <taxon>Vagococcus</taxon>
    </lineage>
</organism>
<dbReference type="Gene3D" id="1.10.490.50">
    <property type="entry name" value="Antibiotic binding domain of TipA-like multidrug resistance regulators"/>
    <property type="match status" value="1"/>
</dbReference>
<keyword evidence="4" id="KW-0804">Transcription</keyword>
<evidence type="ECO:0000256" key="4">
    <source>
        <dbReference type="ARBA" id="ARBA00023163"/>
    </source>
</evidence>
<accession>A0A429ZPL7</accession>
<sequence>MTLTQRQAIYYLLKGGNTVYSITELAKLSGVTTRTLRYYDSIDLLKPASIAENGYRFYDDKELDLLQQILFYKQFNFPLDEIKLLISTDTTQVVDSLSKHFDKLVTQKEQLETLIHSLDQTIHYYKGEITMTNEEKFTAFKQQQLQDNKKIYGEELQQNYDEETIEQYNNNWMNLSEEDYSKLKKVEETLFIQLNDLEKQSITDVTHPLAKDAFLSHKEWLSLASPIYSPDYHRQMLDMYLADDRFTKYYTKHISKNSLIFLKEIVYYYTLIK</sequence>
<protein>
    <recommendedName>
        <fullName evidence="5">HTH merR-type domain-containing protein</fullName>
    </recommendedName>
</protein>
<dbReference type="InterPro" id="IPR012925">
    <property type="entry name" value="TipAS_dom"/>
</dbReference>
<dbReference type="PANTHER" id="PTHR30204">
    <property type="entry name" value="REDOX-CYCLING DRUG-SENSING TRANSCRIPTIONAL ACTIVATOR SOXR"/>
    <property type="match status" value="1"/>
</dbReference>
<dbReference type="GO" id="GO:0003677">
    <property type="term" value="F:DNA binding"/>
    <property type="evidence" value="ECO:0007669"/>
    <property type="project" value="UniProtKB-KW"/>
</dbReference>
<evidence type="ECO:0000259" key="5">
    <source>
        <dbReference type="PROSITE" id="PS50937"/>
    </source>
</evidence>
<keyword evidence="2" id="KW-0238">DNA-binding</keyword>
<dbReference type="GO" id="GO:0003700">
    <property type="term" value="F:DNA-binding transcription factor activity"/>
    <property type="evidence" value="ECO:0007669"/>
    <property type="project" value="InterPro"/>
</dbReference>
<dbReference type="CDD" id="cd01106">
    <property type="entry name" value="HTH_TipAL-Mta"/>
    <property type="match status" value="1"/>
</dbReference>
<reference evidence="6 7" key="1">
    <citation type="submission" date="2017-05" db="EMBL/GenBank/DDBJ databases">
        <title>Vagococcus spp. assemblies.</title>
        <authorList>
            <person name="Gulvik C.A."/>
        </authorList>
    </citation>
    <scope>NUCLEOTIDE SEQUENCE [LARGE SCALE GENOMIC DNA]</scope>
    <source>
        <strain evidence="6 7">SS1994</strain>
    </source>
</reference>
<keyword evidence="7" id="KW-1185">Reference proteome</keyword>
<dbReference type="PROSITE" id="PS50937">
    <property type="entry name" value="HTH_MERR_2"/>
    <property type="match status" value="1"/>
</dbReference>
<evidence type="ECO:0000256" key="3">
    <source>
        <dbReference type="ARBA" id="ARBA00023159"/>
    </source>
</evidence>
<dbReference type="InterPro" id="IPR036244">
    <property type="entry name" value="TipA-like_antibiotic-bd"/>
</dbReference>
<dbReference type="SMART" id="SM00422">
    <property type="entry name" value="HTH_MERR"/>
    <property type="match status" value="1"/>
</dbReference>
<dbReference type="SUPFAM" id="SSF46955">
    <property type="entry name" value="Putative DNA-binding domain"/>
    <property type="match status" value="1"/>
</dbReference>
<dbReference type="InterPro" id="IPR047057">
    <property type="entry name" value="MerR_fam"/>
</dbReference>
<dbReference type="AlphaFoldDB" id="A0A429ZPL7"/>
<dbReference type="InterPro" id="IPR000551">
    <property type="entry name" value="MerR-type_HTH_dom"/>
</dbReference>
<dbReference type="Proteomes" id="UP000288490">
    <property type="component" value="Unassembled WGS sequence"/>
</dbReference>
<evidence type="ECO:0000256" key="1">
    <source>
        <dbReference type="ARBA" id="ARBA00023015"/>
    </source>
</evidence>
<dbReference type="PANTHER" id="PTHR30204:SF90">
    <property type="entry name" value="HTH-TYPE TRANSCRIPTIONAL ACTIVATOR MTA"/>
    <property type="match status" value="1"/>
</dbReference>
<dbReference type="SUPFAM" id="SSF89082">
    <property type="entry name" value="Antibiotic binding domain of TipA-like multidrug resistance regulators"/>
    <property type="match status" value="1"/>
</dbReference>
<dbReference type="Gene3D" id="1.10.1660.10">
    <property type="match status" value="1"/>
</dbReference>
<keyword evidence="3" id="KW-0010">Activator</keyword>
<dbReference type="Pfam" id="PF13411">
    <property type="entry name" value="MerR_1"/>
    <property type="match status" value="1"/>
</dbReference>
<evidence type="ECO:0000313" key="7">
    <source>
        <dbReference type="Proteomes" id="UP000288490"/>
    </source>
</evidence>
<proteinExistence type="predicted"/>
<evidence type="ECO:0000313" key="6">
    <source>
        <dbReference type="EMBL" id="RST95608.1"/>
    </source>
</evidence>
<gene>
    <name evidence="6" type="ORF">CBF36_02700</name>
</gene>
<keyword evidence="1" id="KW-0805">Transcription regulation</keyword>
<dbReference type="InterPro" id="IPR009061">
    <property type="entry name" value="DNA-bd_dom_put_sf"/>
</dbReference>
<comment type="caution">
    <text evidence="6">The sequence shown here is derived from an EMBL/GenBank/DDBJ whole genome shotgun (WGS) entry which is preliminary data.</text>
</comment>
<dbReference type="Pfam" id="PF07739">
    <property type="entry name" value="TipAS"/>
    <property type="match status" value="1"/>
</dbReference>
<dbReference type="EMBL" id="NGJT01000003">
    <property type="protein sequence ID" value="RST95608.1"/>
    <property type="molecule type" value="Genomic_DNA"/>
</dbReference>